<keyword evidence="2" id="KW-0732">Signal</keyword>
<dbReference type="InterPro" id="IPR029044">
    <property type="entry name" value="Nucleotide-diphossugar_trans"/>
</dbReference>
<dbReference type="Gene3D" id="3.90.550.10">
    <property type="entry name" value="Spore Coat Polysaccharide Biosynthesis Protein SpsA, Chain A"/>
    <property type="match status" value="1"/>
</dbReference>
<sequence>MSRCSRASQQLALLALTVLCCTARASPATAAATRQLRVDIGITESYYAEHLAAVPDFYDYSNPSSAATAEAGTRFAPSRRLQEQSQPEAPAPAAPQSEAKSPEDANSLLAVPVAEPAASKNKPQAEQNVQLRWPPYDFIQGQVKQLDGSAAAEQQQQEGPKKFSVVIMNWSRPENTKKIAETYTTDPAYEPYVAEVVVLHLKPDAFFELNNPKVKHYVDYTANDKYGLAVRFIGCLLASEGEVLIQDDDALVRPHGMKDLLAARAAGAPGQLVGFRGRTWNRLQEPQYHPKEPLPGLHPIVLTIAMATTGASCCLRYHPKEPLPGLHPIVLTIAMATPKAMCAAFFKYAPAVEDLVADAKPYWNGEDIFLSLVSYKLTCVMPRIMPGGWPEPTASAVQYLQDDKEVGMHKVFAQQHFQHRKRFVRVASRRLGIYQPGRQAAGCGSSSQFASDEEGGMKRRRLIDDAHGCSDRC</sequence>
<evidence type="ECO:0000313" key="4">
    <source>
        <dbReference type="Proteomes" id="UP001244341"/>
    </source>
</evidence>
<evidence type="ECO:0000256" key="1">
    <source>
        <dbReference type="SAM" id="MobiDB-lite"/>
    </source>
</evidence>
<dbReference type="Proteomes" id="UP001244341">
    <property type="component" value="Chromosome 8b"/>
</dbReference>
<protein>
    <recommendedName>
        <fullName evidence="5">Glycosyl transferase 64 domain-containing protein</fullName>
    </recommendedName>
</protein>
<name>A0ABY8U8U7_TETOB</name>
<evidence type="ECO:0008006" key="5">
    <source>
        <dbReference type="Google" id="ProtNLM"/>
    </source>
</evidence>
<evidence type="ECO:0000313" key="3">
    <source>
        <dbReference type="EMBL" id="WIA17509.1"/>
    </source>
</evidence>
<accession>A0ABY8U8U7</accession>
<evidence type="ECO:0000256" key="2">
    <source>
        <dbReference type="SAM" id="SignalP"/>
    </source>
</evidence>
<gene>
    <name evidence="3" type="ORF">OEZ85_014344</name>
</gene>
<reference evidence="3 4" key="1">
    <citation type="submission" date="2023-05" db="EMBL/GenBank/DDBJ databases">
        <title>A 100% complete, gapless, phased diploid assembly of the Scenedesmus obliquus UTEX 3031 genome.</title>
        <authorList>
            <person name="Biondi T.C."/>
            <person name="Hanschen E.R."/>
            <person name="Kwon T."/>
            <person name="Eng W."/>
            <person name="Kruse C.P.S."/>
            <person name="Koehler S.I."/>
            <person name="Kunde Y."/>
            <person name="Gleasner C.D."/>
            <person name="You Mak K.T."/>
            <person name="Polle J."/>
            <person name="Hovde B.T."/>
            <person name="Starkenburg S.R."/>
        </authorList>
    </citation>
    <scope>NUCLEOTIDE SEQUENCE [LARGE SCALE GENOMIC DNA]</scope>
    <source>
        <strain evidence="3 4">DOE0152z</strain>
    </source>
</reference>
<feature type="chain" id="PRO_5045584175" description="Glycosyl transferase 64 domain-containing protein" evidence="2">
    <location>
        <begin position="26"/>
        <end position="473"/>
    </location>
</feature>
<feature type="region of interest" description="Disordered" evidence="1">
    <location>
        <begin position="69"/>
        <end position="104"/>
    </location>
</feature>
<proteinExistence type="predicted"/>
<organism evidence="3 4">
    <name type="scientific">Tetradesmus obliquus</name>
    <name type="common">Green alga</name>
    <name type="synonym">Acutodesmus obliquus</name>
    <dbReference type="NCBI Taxonomy" id="3088"/>
    <lineage>
        <taxon>Eukaryota</taxon>
        <taxon>Viridiplantae</taxon>
        <taxon>Chlorophyta</taxon>
        <taxon>core chlorophytes</taxon>
        <taxon>Chlorophyceae</taxon>
        <taxon>CS clade</taxon>
        <taxon>Sphaeropleales</taxon>
        <taxon>Scenedesmaceae</taxon>
        <taxon>Tetradesmus</taxon>
    </lineage>
</organism>
<feature type="signal peptide" evidence="2">
    <location>
        <begin position="1"/>
        <end position="25"/>
    </location>
</feature>
<dbReference type="EMBL" id="CP126215">
    <property type="protein sequence ID" value="WIA17509.1"/>
    <property type="molecule type" value="Genomic_DNA"/>
</dbReference>
<keyword evidence="4" id="KW-1185">Reference proteome</keyword>